<evidence type="ECO:0000256" key="1">
    <source>
        <dbReference type="ARBA" id="ARBA00022490"/>
    </source>
</evidence>
<comment type="caution">
    <text evidence="10">The sequence shown here is derived from an EMBL/GenBank/DDBJ whole genome shotgun (WGS) entry which is preliminary data.</text>
</comment>
<evidence type="ECO:0000259" key="9">
    <source>
        <dbReference type="SMART" id="SM00650"/>
    </source>
</evidence>
<keyword evidence="5 7" id="KW-0949">S-adenosyl-L-methionine</keyword>
<dbReference type="PROSITE" id="PS51689">
    <property type="entry name" value="SAM_RNA_A_N6_MT"/>
    <property type="match status" value="1"/>
</dbReference>
<evidence type="ECO:0000256" key="8">
    <source>
        <dbReference type="PROSITE-ProRule" id="PRU01026"/>
    </source>
</evidence>
<dbReference type="EC" id="2.1.1.182" evidence="7"/>
<dbReference type="PANTHER" id="PTHR11727">
    <property type="entry name" value="DIMETHYLADENOSINE TRANSFERASE"/>
    <property type="match status" value="1"/>
</dbReference>
<dbReference type="Gene3D" id="1.10.8.100">
    <property type="entry name" value="Ribosomal RNA adenine dimethylase-like, domain 2"/>
    <property type="match status" value="1"/>
</dbReference>
<feature type="binding site" evidence="7 8">
    <location>
        <position position="74"/>
    </location>
    <ligand>
        <name>S-adenosyl-L-methionine</name>
        <dbReference type="ChEBI" id="CHEBI:59789"/>
    </ligand>
</feature>
<protein>
    <recommendedName>
        <fullName evidence="7">Ribosomal RNA small subunit methyltransferase A</fullName>
        <ecNumber evidence="7">2.1.1.182</ecNumber>
    </recommendedName>
    <alternativeName>
        <fullName evidence="7">16S rRNA (adenine(1518)-N(6)/adenine(1519)-N(6))-dimethyltransferase</fullName>
    </alternativeName>
    <alternativeName>
        <fullName evidence="7">16S rRNA dimethyladenosine transferase</fullName>
    </alternativeName>
    <alternativeName>
        <fullName evidence="7">16S rRNA dimethylase</fullName>
    </alternativeName>
    <alternativeName>
        <fullName evidence="7">S-adenosylmethionine-6-N', N'-adenosyl(rRNA) dimethyltransferase</fullName>
    </alternativeName>
</protein>
<reference evidence="10 11" key="1">
    <citation type="submission" date="2020-07" db="EMBL/GenBank/DDBJ databases">
        <authorList>
            <person name="Feng X."/>
        </authorList>
    </citation>
    <scope>NUCLEOTIDE SEQUENCE [LARGE SCALE GENOMIC DNA]</scope>
    <source>
        <strain evidence="10 11">JCM23202</strain>
    </source>
</reference>
<dbReference type="HAMAP" id="MF_00607">
    <property type="entry name" value="16SrRNA_methyltr_A"/>
    <property type="match status" value="1"/>
</dbReference>
<dbReference type="RefSeq" id="WP_185662009.1">
    <property type="nucleotide sequence ID" value="NZ_CAWPOO010000013.1"/>
</dbReference>
<organism evidence="10 11">
    <name type="scientific">Pelagicoccus albus</name>
    <dbReference type="NCBI Taxonomy" id="415222"/>
    <lineage>
        <taxon>Bacteria</taxon>
        <taxon>Pseudomonadati</taxon>
        <taxon>Verrucomicrobiota</taxon>
        <taxon>Opitutia</taxon>
        <taxon>Puniceicoccales</taxon>
        <taxon>Pelagicoccaceae</taxon>
        <taxon>Pelagicoccus</taxon>
    </lineage>
</organism>
<name>A0A7X1B9G6_9BACT</name>
<dbReference type="InterPro" id="IPR023165">
    <property type="entry name" value="rRNA_Ade_diMease-like_C"/>
</dbReference>
<dbReference type="PROSITE" id="PS01131">
    <property type="entry name" value="RRNA_A_DIMETH"/>
    <property type="match status" value="1"/>
</dbReference>
<sequence length="272" mass="30075">MPLSPTQTRELLEQLGHRPRKQLGQNFLIDGNIVRKSLELAGVSEGDHVVEIGPGLGTLTQALHDAGAIVHAVEFDPTLGAHIERLSENLPNLHLVKGDALDFPLGDLPEEISDYKIVANLPYAISTPWMASVLESRLPSVMTLMLQKEAAQRYAAKAGTKQFGAISIFLHAAFDVLPGHDVSGSCFYPKPDVGSTLLHLRRKAEPFRFSPESIQLIREIFQQRRKQISSLLRKAKNETASRWLAKLEQAGIAPNARPEQIDTESWIALEKV</sequence>
<feature type="binding site" evidence="7 8">
    <location>
        <position position="120"/>
    </location>
    <ligand>
        <name>S-adenosyl-L-methionine</name>
        <dbReference type="ChEBI" id="CHEBI:59789"/>
    </ligand>
</feature>
<keyword evidence="1 7" id="KW-0963">Cytoplasm</keyword>
<evidence type="ECO:0000313" key="10">
    <source>
        <dbReference type="EMBL" id="MBC2608157.1"/>
    </source>
</evidence>
<accession>A0A7X1B9G6</accession>
<evidence type="ECO:0000256" key="4">
    <source>
        <dbReference type="ARBA" id="ARBA00022679"/>
    </source>
</evidence>
<evidence type="ECO:0000256" key="3">
    <source>
        <dbReference type="ARBA" id="ARBA00022603"/>
    </source>
</evidence>
<dbReference type="InterPro" id="IPR011530">
    <property type="entry name" value="rRNA_adenine_dimethylase"/>
</dbReference>
<evidence type="ECO:0000256" key="2">
    <source>
        <dbReference type="ARBA" id="ARBA00022552"/>
    </source>
</evidence>
<feature type="binding site" evidence="7 8">
    <location>
        <position position="99"/>
    </location>
    <ligand>
        <name>S-adenosyl-L-methionine</name>
        <dbReference type="ChEBI" id="CHEBI:59789"/>
    </ligand>
</feature>
<feature type="binding site" evidence="7 8">
    <location>
        <position position="28"/>
    </location>
    <ligand>
        <name>S-adenosyl-L-methionine</name>
        <dbReference type="ChEBI" id="CHEBI:59789"/>
    </ligand>
</feature>
<comment type="function">
    <text evidence="7">Specifically dimethylates two adjacent adenosines (A1518 and A1519) in the loop of a conserved hairpin near the 3'-end of 16S rRNA in the 30S particle. May play a critical role in biogenesis of 30S subunits.</text>
</comment>
<dbReference type="NCBIfam" id="TIGR00755">
    <property type="entry name" value="ksgA"/>
    <property type="match status" value="1"/>
</dbReference>
<feature type="binding site" evidence="7 8">
    <location>
        <position position="26"/>
    </location>
    <ligand>
        <name>S-adenosyl-L-methionine</name>
        <dbReference type="ChEBI" id="CHEBI:59789"/>
    </ligand>
</feature>
<evidence type="ECO:0000256" key="5">
    <source>
        <dbReference type="ARBA" id="ARBA00022691"/>
    </source>
</evidence>
<dbReference type="Proteomes" id="UP000526501">
    <property type="component" value="Unassembled WGS sequence"/>
</dbReference>
<dbReference type="CDD" id="cd02440">
    <property type="entry name" value="AdoMet_MTases"/>
    <property type="match status" value="1"/>
</dbReference>
<comment type="subcellular location">
    <subcellularLocation>
        <location evidence="7">Cytoplasm</location>
    </subcellularLocation>
</comment>
<dbReference type="GO" id="GO:0052908">
    <property type="term" value="F:16S rRNA (adenine(1518)-N(6)/adenine(1519)-N(6))-dimethyltransferase activity"/>
    <property type="evidence" value="ECO:0007669"/>
    <property type="project" value="UniProtKB-EC"/>
</dbReference>
<proteinExistence type="inferred from homology"/>
<feature type="binding site" evidence="7 8">
    <location>
        <position position="53"/>
    </location>
    <ligand>
        <name>S-adenosyl-L-methionine</name>
        <dbReference type="ChEBI" id="CHEBI:59789"/>
    </ligand>
</feature>
<evidence type="ECO:0000256" key="7">
    <source>
        <dbReference type="HAMAP-Rule" id="MF_00607"/>
    </source>
</evidence>
<evidence type="ECO:0000256" key="6">
    <source>
        <dbReference type="ARBA" id="ARBA00022884"/>
    </source>
</evidence>
<keyword evidence="6 7" id="KW-0694">RNA-binding</keyword>
<keyword evidence="11" id="KW-1185">Reference proteome</keyword>
<dbReference type="Gene3D" id="3.40.50.150">
    <property type="entry name" value="Vaccinia Virus protein VP39"/>
    <property type="match status" value="1"/>
</dbReference>
<dbReference type="AlphaFoldDB" id="A0A7X1B9G6"/>
<evidence type="ECO:0000313" key="11">
    <source>
        <dbReference type="Proteomes" id="UP000526501"/>
    </source>
</evidence>
<comment type="catalytic activity">
    <reaction evidence="7">
        <text>adenosine(1518)/adenosine(1519) in 16S rRNA + 4 S-adenosyl-L-methionine = N(6)-dimethyladenosine(1518)/N(6)-dimethyladenosine(1519) in 16S rRNA + 4 S-adenosyl-L-homocysteine + 4 H(+)</text>
        <dbReference type="Rhea" id="RHEA:19609"/>
        <dbReference type="Rhea" id="RHEA-COMP:10232"/>
        <dbReference type="Rhea" id="RHEA-COMP:10233"/>
        <dbReference type="ChEBI" id="CHEBI:15378"/>
        <dbReference type="ChEBI" id="CHEBI:57856"/>
        <dbReference type="ChEBI" id="CHEBI:59789"/>
        <dbReference type="ChEBI" id="CHEBI:74411"/>
        <dbReference type="ChEBI" id="CHEBI:74493"/>
        <dbReference type="EC" id="2.1.1.182"/>
    </reaction>
</comment>
<feature type="domain" description="Ribosomal RNA adenine methylase transferase N-terminal" evidence="9">
    <location>
        <begin position="33"/>
        <end position="204"/>
    </location>
</feature>
<dbReference type="InterPro" id="IPR020596">
    <property type="entry name" value="rRNA_Ade_Mease_Trfase_CS"/>
</dbReference>
<dbReference type="GO" id="GO:0005829">
    <property type="term" value="C:cytosol"/>
    <property type="evidence" value="ECO:0007669"/>
    <property type="project" value="TreeGrafter"/>
</dbReference>
<dbReference type="SUPFAM" id="SSF53335">
    <property type="entry name" value="S-adenosyl-L-methionine-dependent methyltransferases"/>
    <property type="match status" value="1"/>
</dbReference>
<dbReference type="InterPro" id="IPR001737">
    <property type="entry name" value="KsgA/Erm"/>
</dbReference>
<gene>
    <name evidence="7 10" type="primary">rsmA</name>
    <name evidence="7" type="synonym">ksgA</name>
    <name evidence="10" type="ORF">H5P27_19030</name>
</gene>
<dbReference type="GO" id="GO:0003723">
    <property type="term" value="F:RNA binding"/>
    <property type="evidence" value="ECO:0007669"/>
    <property type="project" value="UniProtKB-UniRule"/>
</dbReference>
<keyword evidence="4 7" id="KW-0808">Transferase</keyword>
<comment type="similarity">
    <text evidence="7">Belongs to the class I-like SAM-binding methyltransferase superfamily. rRNA adenine N(6)-methyltransferase family. RsmA subfamily.</text>
</comment>
<dbReference type="PANTHER" id="PTHR11727:SF7">
    <property type="entry name" value="DIMETHYLADENOSINE TRANSFERASE-RELATED"/>
    <property type="match status" value="1"/>
</dbReference>
<dbReference type="SMART" id="SM00650">
    <property type="entry name" value="rADc"/>
    <property type="match status" value="1"/>
</dbReference>
<keyword evidence="3 7" id="KW-0489">Methyltransferase</keyword>
<dbReference type="InterPro" id="IPR020598">
    <property type="entry name" value="rRNA_Ade_methylase_Trfase_N"/>
</dbReference>
<dbReference type="InterPro" id="IPR029063">
    <property type="entry name" value="SAM-dependent_MTases_sf"/>
</dbReference>
<dbReference type="EMBL" id="JACHVC010000013">
    <property type="protein sequence ID" value="MBC2608157.1"/>
    <property type="molecule type" value="Genomic_DNA"/>
</dbReference>
<keyword evidence="2 7" id="KW-0698">rRNA processing</keyword>
<dbReference type="Pfam" id="PF00398">
    <property type="entry name" value="RrnaAD"/>
    <property type="match status" value="1"/>
</dbReference>